<keyword evidence="5 8" id="KW-0812">Transmembrane</keyword>
<keyword evidence="3" id="KW-0813">Transport</keyword>
<feature type="transmembrane region" description="Helical" evidence="8">
    <location>
        <begin position="144"/>
        <end position="163"/>
    </location>
</feature>
<evidence type="ECO:0000256" key="7">
    <source>
        <dbReference type="ARBA" id="ARBA00023136"/>
    </source>
</evidence>
<dbReference type="AlphaFoldDB" id="A0A2V2YTT6"/>
<dbReference type="InterPro" id="IPR004761">
    <property type="entry name" value="Spore_GerAB"/>
</dbReference>
<evidence type="ECO:0000256" key="3">
    <source>
        <dbReference type="ARBA" id="ARBA00022448"/>
    </source>
</evidence>
<organism evidence="9 10">
    <name type="scientific">Paenibacillus cellulosilyticus</name>
    <dbReference type="NCBI Taxonomy" id="375489"/>
    <lineage>
        <taxon>Bacteria</taxon>
        <taxon>Bacillati</taxon>
        <taxon>Bacillota</taxon>
        <taxon>Bacilli</taxon>
        <taxon>Bacillales</taxon>
        <taxon>Paenibacillaceae</taxon>
        <taxon>Paenibacillus</taxon>
    </lineage>
</organism>
<dbReference type="Pfam" id="PF03845">
    <property type="entry name" value="Spore_permease"/>
    <property type="match status" value="1"/>
</dbReference>
<dbReference type="Proteomes" id="UP000246635">
    <property type="component" value="Unassembled WGS sequence"/>
</dbReference>
<evidence type="ECO:0000256" key="8">
    <source>
        <dbReference type="SAM" id="Phobius"/>
    </source>
</evidence>
<accession>A0A2V2YTT6</accession>
<protein>
    <submittedName>
        <fullName evidence="9">Spore germination protein (Amino acid permease)</fullName>
    </submittedName>
</protein>
<feature type="transmembrane region" description="Helical" evidence="8">
    <location>
        <begin position="12"/>
        <end position="31"/>
    </location>
</feature>
<dbReference type="PANTHER" id="PTHR34975:SF2">
    <property type="entry name" value="SPORE GERMINATION PROTEIN A2"/>
    <property type="match status" value="1"/>
</dbReference>
<evidence type="ECO:0000313" key="9">
    <source>
        <dbReference type="EMBL" id="PWW01246.1"/>
    </source>
</evidence>
<proteinExistence type="inferred from homology"/>
<keyword evidence="10" id="KW-1185">Reference proteome</keyword>
<evidence type="ECO:0000256" key="1">
    <source>
        <dbReference type="ARBA" id="ARBA00004141"/>
    </source>
</evidence>
<keyword evidence="4" id="KW-0309">Germination</keyword>
<feature type="transmembrane region" description="Helical" evidence="8">
    <location>
        <begin position="116"/>
        <end position="132"/>
    </location>
</feature>
<evidence type="ECO:0000256" key="4">
    <source>
        <dbReference type="ARBA" id="ARBA00022544"/>
    </source>
</evidence>
<comment type="caution">
    <text evidence="9">The sequence shown here is derived from an EMBL/GenBank/DDBJ whole genome shotgun (WGS) entry which is preliminary data.</text>
</comment>
<reference evidence="9 10" key="1">
    <citation type="submission" date="2018-05" db="EMBL/GenBank/DDBJ databases">
        <title>Genomic Encyclopedia of Type Strains, Phase III (KMG-III): the genomes of soil and plant-associated and newly described type strains.</title>
        <authorList>
            <person name="Whitman W."/>
        </authorList>
    </citation>
    <scope>NUCLEOTIDE SEQUENCE [LARGE SCALE GENOMIC DNA]</scope>
    <source>
        <strain evidence="9 10">CECT 5696</strain>
    </source>
</reference>
<dbReference type="EMBL" id="QGTQ01000010">
    <property type="protein sequence ID" value="PWW01246.1"/>
    <property type="molecule type" value="Genomic_DNA"/>
</dbReference>
<comment type="subcellular location">
    <subcellularLocation>
        <location evidence="1">Membrane</location>
        <topology evidence="1">Multi-pass membrane protein</topology>
    </subcellularLocation>
</comment>
<feature type="transmembrane region" description="Helical" evidence="8">
    <location>
        <begin position="78"/>
        <end position="96"/>
    </location>
</feature>
<gene>
    <name evidence="9" type="ORF">DFQ01_110136</name>
</gene>
<evidence type="ECO:0000256" key="2">
    <source>
        <dbReference type="ARBA" id="ARBA00007998"/>
    </source>
</evidence>
<dbReference type="GO" id="GO:0016020">
    <property type="term" value="C:membrane"/>
    <property type="evidence" value="ECO:0007669"/>
    <property type="project" value="UniProtKB-SubCell"/>
</dbReference>
<comment type="similarity">
    <text evidence="2">Belongs to the amino acid-polyamine-organocation (APC) superfamily. Spore germination protein (SGP) (TC 2.A.3.9) family.</text>
</comment>
<sequence length="207" mass="23547">MQPKQMIHTKQLLSLMILFEFGTAIVVHIGLKSNHATWLSILIAIPGALLLYALYNYLFRQYPELIISAYMRRILGPYLAFPLSLFILAYFIYNAARNLREAGDLLIASAYDETPLFVINATMAIVMIYVLSNGVEVLFRLAQVYIFIILCLGIIGLLAVFFSEEMKFENLLPVNRGNWGAVLNTVYPSILLSRPGKYSHLRRSCLY</sequence>
<dbReference type="GO" id="GO:0009847">
    <property type="term" value="P:spore germination"/>
    <property type="evidence" value="ECO:0007669"/>
    <property type="project" value="InterPro"/>
</dbReference>
<keyword evidence="7 8" id="KW-0472">Membrane</keyword>
<keyword evidence="6 8" id="KW-1133">Transmembrane helix</keyword>
<feature type="transmembrane region" description="Helical" evidence="8">
    <location>
        <begin position="37"/>
        <end position="58"/>
    </location>
</feature>
<evidence type="ECO:0000256" key="6">
    <source>
        <dbReference type="ARBA" id="ARBA00022989"/>
    </source>
</evidence>
<dbReference type="PANTHER" id="PTHR34975">
    <property type="entry name" value="SPORE GERMINATION PROTEIN A2"/>
    <property type="match status" value="1"/>
</dbReference>
<evidence type="ECO:0000313" key="10">
    <source>
        <dbReference type="Proteomes" id="UP000246635"/>
    </source>
</evidence>
<evidence type="ECO:0000256" key="5">
    <source>
        <dbReference type="ARBA" id="ARBA00022692"/>
    </source>
</evidence>
<name>A0A2V2YTT6_9BACL</name>